<dbReference type="SUPFAM" id="SSF52833">
    <property type="entry name" value="Thioredoxin-like"/>
    <property type="match status" value="1"/>
</dbReference>
<evidence type="ECO:0000256" key="2">
    <source>
        <dbReference type="ARBA" id="ARBA00040895"/>
    </source>
</evidence>
<dbReference type="Pfam" id="PF06999">
    <property type="entry name" value="Suc_Fer-like"/>
    <property type="match status" value="1"/>
</dbReference>
<keyword evidence="5" id="KW-1185">Reference proteome</keyword>
<evidence type="ECO:0000313" key="4">
    <source>
        <dbReference type="EMBL" id="EMC96411.1"/>
    </source>
</evidence>
<dbReference type="OMA" id="DDWPSKI"/>
<protein>
    <recommendedName>
        <fullName evidence="2">Altered inheritance of mitochondria protein 32</fullName>
    </recommendedName>
</protein>
<feature type="compositionally biased region" description="Polar residues" evidence="3">
    <location>
        <begin position="72"/>
        <end position="85"/>
    </location>
</feature>
<gene>
    <name evidence="4" type="ORF">BAUCODRAFT_148027</name>
</gene>
<dbReference type="RefSeq" id="XP_007676500.1">
    <property type="nucleotide sequence ID" value="XM_007678310.1"/>
</dbReference>
<dbReference type="PANTHER" id="PTHR31902:SF7">
    <property type="entry name" value="ALTERED INHERITANCE OF MITOCHONDRIA PROTEIN 32"/>
    <property type="match status" value="1"/>
</dbReference>
<evidence type="ECO:0000256" key="3">
    <source>
        <dbReference type="SAM" id="MobiDB-lite"/>
    </source>
</evidence>
<sequence length="324" mass="36062">MPEGLDIEREQNINGSMAAFAEQILISTGRSDWTSRIEEEESADGAFVRQLKDLLYKGGKFEDPYHSVMITNSSIPRTESPVQQNKRPREAPSDSRSIPASKPGKDPSITRNQSVPGTPPASAFVLPSFQYVPSIPTESTEVEEFLKAFVLPSRLHQAHDKLSREQQNLLLRQPELQRRFVGARKVNEILILICGHNARDSRCGILGPLLQAEFEEKLQRQNVAILRDPPVAEVEAINTDVEGYVPTARIGQVSHIGGHKWAGNVIIYIPESFKSNPLAGKGIYYGRVAPQHVEGIVSKTIIDGKVIKELFRGGIDEDREIIRL</sequence>
<dbReference type="STRING" id="717646.M2MIB3"/>
<dbReference type="KEGG" id="bcom:BAUCODRAFT_148027"/>
<dbReference type="AlphaFoldDB" id="M2MIB3"/>
<comment type="similarity">
    <text evidence="1">Belongs to the AIM32 family.</text>
</comment>
<evidence type="ECO:0000313" key="5">
    <source>
        <dbReference type="Proteomes" id="UP000011761"/>
    </source>
</evidence>
<dbReference type="Proteomes" id="UP000011761">
    <property type="component" value="Unassembled WGS sequence"/>
</dbReference>
<dbReference type="EMBL" id="KB445555">
    <property type="protein sequence ID" value="EMC96411.1"/>
    <property type="molecule type" value="Genomic_DNA"/>
</dbReference>
<accession>M2MIB3</accession>
<dbReference type="PANTHER" id="PTHR31902">
    <property type="entry name" value="ACTIN PATCHES DISTAL PROTEIN 1"/>
    <property type="match status" value="1"/>
</dbReference>
<evidence type="ECO:0000256" key="1">
    <source>
        <dbReference type="ARBA" id="ARBA00038208"/>
    </source>
</evidence>
<name>M2MIB3_BAUPA</name>
<dbReference type="HOGENOM" id="CLU_044499_0_0_1"/>
<dbReference type="eggNOG" id="ENOG502QS3W">
    <property type="taxonomic scope" value="Eukaryota"/>
</dbReference>
<dbReference type="InterPro" id="IPR009737">
    <property type="entry name" value="Aim32/Apd1-like"/>
</dbReference>
<proteinExistence type="inferred from homology"/>
<feature type="region of interest" description="Disordered" evidence="3">
    <location>
        <begin position="72"/>
        <end position="117"/>
    </location>
</feature>
<dbReference type="Gene3D" id="3.40.30.10">
    <property type="entry name" value="Glutaredoxin"/>
    <property type="match status" value="1"/>
</dbReference>
<dbReference type="InterPro" id="IPR036249">
    <property type="entry name" value="Thioredoxin-like_sf"/>
</dbReference>
<dbReference type="GeneID" id="19108818"/>
<dbReference type="CDD" id="cd03062">
    <property type="entry name" value="TRX_Fd_Sucrase"/>
    <property type="match status" value="1"/>
</dbReference>
<organism evidence="4 5">
    <name type="scientific">Baudoinia panamericana (strain UAMH 10762)</name>
    <name type="common">Angels' share fungus</name>
    <name type="synonym">Baudoinia compniacensis (strain UAMH 10762)</name>
    <dbReference type="NCBI Taxonomy" id="717646"/>
    <lineage>
        <taxon>Eukaryota</taxon>
        <taxon>Fungi</taxon>
        <taxon>Dikarya</taxon>
        <taxon>Ascomycota</taxon>
        <taxon>Pezizomycotina</taxon>
        <taxon>Dothideomycetes</taxon>
        <taxon>Dothideomycetidae</taxon>
        <taxon>Mycosphaerellales</taxon>
        <taxon>Teratosphaeriaceae</taxon>
        <taxon>Baudoinia</taxon>
    </lineage>
</organism>
<reference evidence="4 5" key="1">
    <citation type="journal article" date="2012" name="PLoS Pathog.">
        <title>Diverse lifestyles and strategies of plant pathogenesis encoded in the genomes of eighteen Dothideomycetes fungi.</title>
        <authorList>
            <person name="Ohm R.A."/>
            <person name="Feau N."/>
            <person name="Henrissat B."/>
            <person name="Schoch C.L."/>
            <person name="Horwitz B.A."/>
            <person name="Barry K.W."/>
            <person name="Condon B.J."/>
            <person name="Copeland A.C."/>
            <person name="Dhillon B."/>
            <person name="Glaser F."/>
            <person name="Hesse C.N."/>
            <person name="Kosti I."/>
            <person name="LaButti K."/>
            <person name="Lindquist E.A."/>
            <person name="Lucas S."/>
            <person name="Salamov A.A."/>
            <person name="Bradshaw R.E."/>
            <person name="Ciuffetti L."/>
            <person name="Hamelin R.C."/>
            <person name="Kema G.H.J."/>
            <person name="Lawrence C."/>
            <person name="Scott J.A."/>
            <person name="Spatafora J.W."/>
            <person name="Turgeon B.G."/>
            <person name="de Wit P.J.G.M."/>
            <person name="Zhong S."/>
            <person name="Goodwin S.B."/>
            <person name="Grigoriev I.V."/>
        </authorList>
    </citation>
    <scope>NUCLEOTIDE SEQUENCE [LARGE SCALE GENOMIC DNA]</scope>
    <source>
        <strain evidence="4 5">UAMH 10762</strain>
    </source>
</reference>
<dbReference type="OrthoDB" id="10253744at2759"/>